<keyword evidence="1" id="KW-0472">Membrane</keyword>
<evidence type="ECO:0000313" key="3">
    <source>
        <dbReference type="Proteomes" id="UP000186817"/>
    </source>
</evidence>
<protein>
    <submittedName>
        <fullName evidence="2">Uncharacterized protein</fullName>
    </submittedName>
</protein>
<gene>
    <name evidence="2" type="ORF">AK812_SmicGene5947</name>
</gene>
<dbReference type="Proteomes" id="UP000186817">
    <property type="component" value="Unassembled WGS sequence"/>
</dbReference>
<dbReference type="EMBL" id="LSRX01000080">
    <property type="protein sequence ID" value="OLQ10369.1"/>
    <property type="molecule type" value="Genomic_DNA"/>
</dbReference>
<sequence length="391" mass="41919">MCSMRPMQNVAELEAQARELRLQAKAQADWARLLPRLAPCAEPAPWTQVLSALKRLILPGRLVTWKPDTEPEHCGLLGRVLETSGDSAKVAFRDLPEGGWLPCAALQPDYDAELCCRPGTRVWWQEGLEVTRAVVAGPSETHATATTLLTSSGLHRTVDLKDVSMALATGSRTLEVGDVLRLSASQGSMEKLGMVVQSTPTDACIRFRTLAAGKDNIPSCEDAIFPQSELKKELAAGRLSVQSVSRPGAAVRRRGEVGVLFSLHADCSAVVDFMGQLGWEGPVEELTPLDADELAQEPGLQLLDCLSELLSLPEVLRRLSNATRDAAGIHRVALLVVMLVGALSMPFVSSFGLQFAASFQAAAGLAIPAVCALMSGGRRNRNAKSHAFPGR</sequence>
<proteinExistence type="predicted"/>
<accession>A0A1Q9ESG5</accession>
<organism evidence="2 3">
    <name type="scientific">Symbiodinium microadriaticum</name>
    <name type="common">Dinoflagellate</name>
    <name type="synonym">Zooxanthella microadriatica</name>
    <dbReference type="NCBI Taxonomy" id="2951"/>
    <lineage>
        <taxon>Eukaryota</taxon>
        <taxon>Sar</taxon>
        <taxon>Alveolata</taxon>
        <taxon>Dinophyceae</taxon>
        <taxon>Suessiales</taxon>
        <taxon>Symbiodiniaceae</taxon>
        <taxon>Symbiodinium</taxon>
    </lineage>
</organism>
<dbReference type="OrthoDB" id="10311879at2759"/>
<evidence type="ECO:0000256" key="1">
    <source>
        <dbReference type="SAM" id="Phobius"/>
    </source>
</evidence>
<dbReference type="AlphaFoldDB" id="A0A1Q9ESG5"/>
<comment type="caution">
    <text evidence="2">The sequence shown here is derived from an EMBL/GenBank/DDBJ whole genome shotgun (WGS) entry which is preliminary data.</text>
</comment>
<evidence type="ECO:0000313" key="2">
    <source>
        <dbReference type="EMBL" id="OLQ10369.1"/>
    </source>
</evidence>
<feature type="transmembrane region" description="Helical" evidence="1">
    <location>
        <begin position="355"/>
        <end position="374"/>
    </location>
</feature>
<keyword evidence="1" id="KW-1133">Transmembrane helix</keyword>
<keyword evidence="3" id="KW-1185">Reference proteome</keyword>
<name>A0A1Q9ESG5_SYMMI</name>
<reference evidence="2 3" key="1">
    <citation type="submission" date="2016-02" db="EMBL/GenBank/DDBJ databases">
        <title>Genome analysis of coral dinoflagellate symbionts highlights evolutionary adaptations to a symbiotic lifestyle.</title>
        <authorList>
            <person name="Aranda M."/>
            <person name="Li Y."/>
            <person name="Liew Y.J."/>
            <person name="Baumgarten S."/>
            <person name="Simakov O."/>
            <person name="Wilson M."/>
            <person name="Piel J."/>
            <person name="Ashoor H."/>
            <person name="Bougouffa S."/>
            <person name="Bajic V.B."/>
            <person name="Ryu T."/>
            <person name="Ravasi T."/>
            <person name="Bayer T."/>
            <person name="Micklem G."/>
            <person name="Kim H."/>
            <person name="Bhak J."/>
            <person name="Lajeunesse T.C."/>
            <person name="Voolstra C.R."/>
        </authorList>
    </citation>
    <scope>NUCLEOTIDE SEQUENCE [LARGE SCALE GENOMIC DNA]</scope>
    <source>
        <strain evidence="2 3">CCMP2467</strain>
    </source>
</reference>
<feature type="transmembrane region" description="Helical" evidence="1">
    <location>
        <begin position="328"/>
        <end position="349"/>
    </location>
</feature>
<keyword evidence="1" id="KW-0812">Transmembrane</keyword>